<dbReference type="OrthoDB" id="9802035at2"/>
<organism evidence="10 11">
    <name type="scientific">Candidatus Terasakiella magnetica</name>
    <dbReference type="NCBI Taxonomy" id="1867952"/>
    <lineage>
        <taxon>Bacteria</taxon>
        <taxon>Pseudomonadati</taxon>
        <taxon>Pseudomonadota</taxon>
        <taxon>Alphaproteobacteria</taxon>
        <taxon>Rhodospirillales</taxon>
        <taxon>Terasakiellaceae</taxon>
        <taxon>Terasakiella</taxon>
    </lineage>
</organism>
<keyword evidence="2" id="KW-0533">Nickel</keyword>
<dbReference type="GO" id="GO:0008270">
    <property type="term" value="F:zinc ion binding"/>
    <property type="evidence" value="ECO:0007669"/>
    <property type="project" value="TreeGrafter"/>
</dbReference>
<evidence type="ECO:0000256" key="7">
    <source>
        <dbReference type="ARBA" id="ARBA00023134"/>
    </source>
</evidence>
<dbReference type="NCBIfam" id="TIGR00073">
    <property type="entry name" value="hypB"/>
    <property type="match status" value="1"/>
</dbReference>
<dbReference type="Pfam" id="PF02492">
    <property type="entry name" value="cobW"/>
    <property type="match status" value="1"/>
</dbReference>
<dbReference type="RefSeq" id="WP_069189349.1">
    <property type="nucleotide sequence ID" value="NZ_FLYE01000044.1"/>
</dbReference>
<keyword evidence="3" id="KW-0479">Metal-binding</keyword>
<dbReference type="InterPro" id="IPR003495">
    <property type="entry name" value="CobW/HypB/UreG_nucleotide-bd"/>
</dbReference>
<reference evidence="10 11" key="1">
    <citation type="submission" date="2016-07" db="EMBL/GenBank/DDBJ databases">
        <authorList>
            <person name="Lefevre C.T."/>
        </authorList>
    </citation>
    <scope>NUCLEOTIDE SEQUENCE [LARGE SCALE GENOMIC DNA]</scope>
    <source>
        <strain evidence="10">PR1</strain>
    </source>
</reference>
<evidence type="ECO:0000256" key="3">
    <source>
        <dbReference type="ARBA" id="ARBA00022723"/>
    </source>
</evidence>
<dbReference type="InterPro" id="IPR027417">
    <property type="entry name" value="P-loop_NTPase"/>
</dbReference>
<dbReference type="PANTHER" id="PTHR30134:SF2">
    <property type="entry name" value="HYDROGENASE MATURATION FACTOR HYPB"/>
    <property type="match status" value="1"/>
</dbReference>
<dbReference type="PANTHER" id="PTHR30134">
    <property type="entry name" value="HYDROGENASE PROTEIN ASSEMBLY PROTEIN, NICKEL CHAPERONE"/>
    <property type="match status" value="1"/>
</dbReference>
<evidence type="ECO:0000256" key="6">
    <source>
        <dbReference type="ARBA" id="ARBA00022833"/>
    </source>
</evidence>
<dbReference type="GO" id="GO:0051604">
    <property type="term" value="P:protein maturation"/>
    <property type="evidence" value="ECO:0007669"/>
    <property type="project" value="InterPro"/>
</dbReference>
<feature type="domain" description="CobW/HypB/UreG nucleotide-binding" evidence="9">
    <location>
        <begin position="71"/>
        <end position="230"/>
    </location>
</feature>
<evidence type="ECO:0000256" key="5">
    <source>
        <dbReference type="ARBA" id="ARBA00022801"/>
    </source>
</evidence>
<sequence length="256" mass="27828">MCTVCGCGTSKMEDAHNHDDIHFGDNDAGVSVPGMDEKRIIAIEKDILGKNDHLASHNRERMKAAGIFALNLVSSPGSGKTTLLTRSITDLKAELPIAVIEGDQQTANDADRIRETGVPALQVNTGKGCHLDAHMIGQAMDRMEMPNKGVLFIENVGNLVCPAAFDLGEAHKVAILSVTEGEDKPIKYPDMFAAADIMILTKTDLLPYLDFDVEACINYAKRVNPELKIFQLSSTNAEGLDAWYDWIKAGVECAQQ</sequence>
<keyword evidence="11" id="KW-1185">Reference proteome</keyword>
<dbReference type="GO" id="GO:0003924">
    <property type="term" value="F:GTPase activity"/>
    <property type="evidence" value="ECO:0007669"/>
    <property type="project" value="InterPro"/>
</dbReference>
<accession>A0A1C3RJ71</accession>
<evidence type="ECO:0000313" key="11">
    <source>
        <dbReference type="Proteomes" id="UP000231658"/>
    </source>
</evidence>
<dbReference type="GO" id="GO:0005525">
    <property type="term" value="F:GTP binding"/>
    <property type="evidence" value="ECO:0007669"/>
    <property type="project" value="UniProtKB-KW"/>
</dbReference>
<keyword evidence="5 10" id="KW-0378">Hydrolase</keyword>
<gene>
    <name evidence="10" type="primary">hypB</name>
    <name evidence="10" type="ORF">MTBPR1_50060</name>
</gene>
<keyword evidence="6" id="KW-0862">Zinc</keyword>
<dbReference type="AlphaFoldDB" id="A0A1C3RJ71"/>
<dbReference type="Proteomes" id="UP000231658">
    <property type="component" value="Unassembled WGS sequence"/>
</dbReference>
<dbReference type="Gene3D" id="3.40.50.300">
    <property type="entry name" value="P-loop containing nucleotide triphosphate hydrolases"/>
    <property type="match status" value="1"/>
</dbReference>
<dbReference type="PIRSF" id="PIRSF005624">
    <property type="entry name" value="Ni-bind_GTPase"/>
    <property type="match status" value="1"/>
</dbReference>
<keyword evidence="7" id="KW-0342">GTP-binding</keyword>
<dbReference type="EMBL" id="FLYE01000044">
    <property type="protein sequence ID" value="SCA57304.1"/>
    <property type="molecule type" value="Genomic_DNA"/>
</dbReference>
<evidence type="ECO:0000259" key="9">
    <source>
        <dbReference type="Pfam" id="PF02492"/>
    </source>
</evidence>
<keyword evidence="4" id="KW-0547">Nucleotide-binding</keyword>
<evidence type="ECO:0000256" key="4">
    <source>
        <dbReference type="ARBA" id="ARBA00022741"/>
    </source>
</evidence>
<proteinExistence type="inferred from homology"/>
<evidence type="ECO:0000256" key="2">
    <source>
        <dbReference type="ARBA" id="ARBA00022596"/>
    </source>
</evidence>
<comment type="similarity">
    <text evidence="1">Belongs to the SIMIBI class G3E GTPase family. HypB/HupM subfamily.</text>
</comment>
<evidence type="ECO:0000256" key="8">
    <source>
        <dbReference type="ARBA" id="ARBA00035238"/>
    </source>
</evidence>
<dbReference type="STRING" id="1867952.MTBPR1_50060"/>
<dbReference type="NCBIfam" id="NF007775">
    <property type="entry name" value="PRK10463.1"/>
    <property type="match status" value="1"/>
</dbReference>
<dbReference type="InterPro" id="IPR004392">
    <property type="entry name" value="Hyd_mat_HypB"/>
</dbReference>
<name>A0A1C3RJ71_9PROT</name>
<evidence type="ECO:0000256" key="1">
    <source>
        <dbReference type="ARBA" id="ARBA00006211"/>
    </source>
</evidence>
<evidence type="ECO:0000313" key="10">
    <source>
        <dbReference type="EMBL" id="SCA57304.1"/>
    </source>
</evidence>
<dbReference type="SUPFAM" id="SSF52540">
    <property type="entry name" value="P-loop containing nucleoside triphosphate hydrolases"/>
    <property type="match status" value="1"/>
</dbReference>
<protein>
    <recommendedName>
        <fullName evidence="8">Hydrogenase maturation factor HypB</fullName>
    </recommendedName>
</protein>
<dbReference type="CDD" id="cd05390">
    <property type="entry name" value="HypB"/>
    <property type="match status" value="1"/>
</dbReference>
<dbReference type="GO" id="GO:0016151">
    <property type="term" value="F:nickel cation binding"/>
    <property type="evidence" value="ECO:0007669"/>
    <property type="project" value="InterPro"/>
</dbReference>